<keyword evidence="11" id="KW-1185">Reference proteome</keyword>
<feature type="transmembrane region" description="Helical" evidence="9">
    <location>
        <begin position="61"/>
        <end position="83"/>
    </location>
</feature>
<comment type="subcellular location">
    <subcellularLocation>
        <location evidence="1">Membrane</location>
        <topology evidence="1">Multi-pass membrane protein</topology>
    </subcellularLocation>
</comment>
<evidence type="ECO:0000256" key="5">
    <source>
        <dbReference type="ARBA" id="ARBA00022989"/>
    </source>
</evidence>
<proteinExistence type="inferred from homology"/>
<feature type="transmembrane region" description="Helical" evidence="9">
    <location>
        <begin position="220"/>
        <end position="243"/>
    </location>
</feature>
<dbReference type="PROSITE" id="PS00221">
    <property type="entry name" value="MIP"/>
    <property type="match status" value="1"/>
</dbReference>
<evidence type="ECO:0000256" key="9">
    <source>
        <dbReference type="SAM" id="Phobius"/>
    </source>
</evidence>
<dbReference type="InterPro" id="IPR022357">
    <property type="entry name" value="MIP_CS"/>
</dbReference>
<evidence type="ECO:0000256" key="6">
    <source>
        <dbReference type="ARBA" id="ARBA00023136"/>
    </source>
</evidence>
<feature type="compositionally biased region" description="Polar residues" evidence="8">
    <location>
        <begin position="381"/>
        <end position="390"/>
    </location>
</feature>
<evidence type="ECO:0000256" key="2">
    <source>
        <dbReference type="ARBA" id="ARBA00006175"/>
    </source>
</evidence>
<protein>
    <submittedName>
        <fullName evidence="10">Glycerol channel</fullName>
    </submittedName>
</protein>
<keyword evidence="6 9" id="KW-0472">Membrane</keyword>
<feature type="region of interest" description="Disordered" evidence="8">
    <location>
        <begin position="328"/>
        <end position="401"/>
    </location>
</feature>
<evidence type="ECO:0000313" key="10">
    <source>
        <dbReference type="EMBL" id="KAL1892440.1"/>
    </source>
</evidence>
<dbReference type="Proteomes" id="UP001583280">
    <property type="component" value="Unassembled WGS sequence"/>
</dbReference>
<evidence type="ECO:0000313" key="11">
    <source>
        <dbReference type="Proteomes" id="UP001583280"/>
    </source>
</evidence>
<dbReference type="Gene3D" id="1.20.1080.10">
    <property type="entry name" value="Glycerol uptake facilitator protein"/>
    <property type="match status" value="1"/>
</dbReference>
<keyword evidence="5 9" id="KW-1133">Transmembrane helix</keyword>
<accession>A0ABR3YX61</accession>
<feature type="transmembrane region" description="Helical" evidence="9">
    <location>
        <begin position="197"/>
        <end position="214"/>
    </location>
</feature>
<dbReference type="CDD" id="cd00333">
    <property type="entry name" value="MIP"/>
    <property type="match status" value="1"/>
</dbReference>
<comment type="similarity">
    <text evidence="2 7">Belongs to the MIP/aquaporin (TC 1.A.8) family.</text>
</comment>
<feature type="transmembrane region" description="Helical" evidence="9">
    <location>
        <begin position="89"/>
        <end position="108"/>
    </location>
</feature>
<evidence type="ECO:0000256" key="8">
    <source>
        <dbReference type="SAM" id="MobiDB-lite"/>
    </source>
</evidence>
<evidence type="ECO:0000256" key="7">
    <source>
        <dbReference type="RuleBase" id="RU000477"/>
    </source>
</evidence>
<dbReference type="InterPro" id="IPR050363">
    <property type="entry name" value="MIP/Aquaporin"/>
</dbReference>
<comment type="caution">
    <text evidence="10">The sequence shown here is derived from an EMBL/GenBank/DDBJ whole genome shotgun (WGS) entry which is preliminary data.</text>
</comment>
<dbReference type="PRINTS" id="PR00783">
    <property type="entry name" value="MINTRINSICP"/>
</dbReference>
<dbReference type="EMBL" id="JAWDJO010000130">
    <property type="protein sequence ID" value="KAL1892440.1"/>
    <property type="molecule type" value="Genomic_DNA"/>
</dbReference>
<dbReference type="SUPFAM" id="SSF81338">
    <property type="entry name" value="Aquaporin-like"/>
    <property type="match status" value="1"/>
</dbReference>
<feature type="compositionally biased region" description="Basic and acidic residues" evidence="8">
    <location>
        <begin position="14"/>
        <end position="29"/>
    </location>
</feature>
<dbReference type="PANTHER" id="PTHR43829:SF9">
    <property type="entry name" value="AQUAPORIN-9"/>
    <property type="match status" value="1"/>
</dbReference>
<dbReference type="InterPro" id="IPR000425">
    <property type="entry name" value="MIP"/>
</dbReference>
<keyword evidence="4 7" id="KW-0812">Transmembrane</keyword>
<sequence>MAPPPTSPKFIPDAQHEKLSPADSQDTRIQHKPSNTDPIYNEPNLAGNASWPHIRHRYQDCFAEFLGTLVIVLFGDSVVAQSVLSDSAAGGFISINFGWALAVAFGIFASGKSGAHLNPAVTVALAVFRGFSWRKVPGYIASQMLGGFLGAFIMYANYVSAIDNFEGRGVRTVGGETSTAGLFCTYPQPFLNKAGQMFSEALASAVLMAGILAVTDRGNIGGVVALPMAVGLLVFAIGLCFGWETGYAINMARDLMPRLASYMLGYGSGVWSAGNYYFWVPVVSPFLGTLLGAFIYDLLIFDGESPVNTPYMGMAGLFSREPKKAKADIEAAPTQLPRPAPGKISPPVLPNKVPSSPGSSKDEGTLGHISDQPSPDMEVQTPETMWSGATFSAHPPHAHLR</sequence>
<reference evidence="10 11" key="1">
    <citation type="journal article" date="2024" name="IMA Fungus">
        <title>IMA Genome - F19 : A genome assembly and annotation guide to empower mycologists, including annotated draft genome sequences of Ceratocystis pirilliformis, Diaporthe australafricana, Fusarium ophioides, Paecilomyces lecythidis, and Sporothrix stenoceras.</title>
        <authorList>
            <person name="Aylward J."/>
            <person name="Wilson A.M."/>
            <person name="Visagie C.M."/>
            <person name="Spraker J."/>
            <person name="Barnes I."/>
            <person name="Buitendag C."/>
            <person name="Ceriani C."/>
            <person name="Del Mar Angel L."/>
            <person name="du Plessis D."/>
            <person name="Fuchs T."/>
            <person name="Gasser K."/>
            <person name="Kramer D."/>
            <person name="Li W."/>
            <person name="Munsamy K."/>
            <person name="Piso A."/>
            <person name="Price J.L."/>
            <person name="Sonnekus B."/>
            <person name="Thomas C."/>
            <person name="van der Nest A."/>
            <person name="van Dijk A."/>
            <person name="van Heerden A."/>
            <person name="van Vuuren N."/>
            <person name="Yilmaz N."/>
            <person name="Duong T.A."/>
            <person name="van der Merwe N.A."/>
            <person name="Wingfield M.J."/>
            <person name="Wingfield B.D."/>
        </authorList>
    </citation>
    <scope>NUCLEOTIDE SEQUENCE [LARGE SCALE GENOMIC DNA]</scope>
    <source>
        <strain evidence="10 11">CMW 12675</strain>
    </source>
</reference>
<feature type="region of interest" description="Disordered" evidence="8">
    <location>
        <begin position="1"/>
        <end position="44"/>
    </location>
</feature>
<dbReference type="Pfam" id="PF00230">
    <property type="entry name" value="MIP"/>
    <property type="match status" value="1"/>
</dbReference>
<name>A0ABR3YX61_9PEZI</name>
<gene>
    <name evidence="10" type="primary">FPS1_2</name>
    <name evidence="10" type="ORF">Cpir12675_004523</name>
</gene>
<evidence type="ECO:0000256" key="3">
    <source>
        <dbReference type="ARBA" id="ARBA00022448"/>
    </source>
</evidence>
<dbReference type="PANTHER" id="PTHR43829">
    <property type="entry name" value="AQUAPORIN OR AQUAGLYCEROPORIN RELATED"/>
    <property type="match status" value="1"/>
</dbReference>
<evidence type="ECO:0000256" key="1">
    <source>
        <dbReference type="ARBA" id="ARBA00004141"/>
    </source>
</evidence>
<dbReference type="NCBIfam" id="TIGR00861">
    <property type="entry name" value="MIP"/>
    <property type="match status" value="1"/>
</dbReference>
<dbReference type="InterPro" id="IPR023271">
    <property type="entry name" value="Aquaporin-like"/>
</dbReference>
<evidence type="ECO:0000256" key="4">
    <source>
        <dbReference type="ARBA" id="ARBA00022692"/>
    </source>
</evidence>
<feature type="transmembrane region" description="Helical" evidence="9">
    <location>
        <begin position="139"/>
        <end position="158"/>
    </location>
</feature>
<keyword evidence="3 7" id="KW-0813">Transport</keyword>
<organism evidence="10 11">
    <name type="scientific">Ceratocystis pirilliformis</name>
    <dbReference type="NCBI Taxonomy" id="259994"/>
    <lineage>
        <taxon>Eukaryota</taxon>
        <taxon>Fungi</taxon>
        <taxon>Dikarya</taxon>
        <taxon>Ascomycota</taxon>
        <taxon>Pezizomycotina</taxon>
        <taxon>Sordariomycetes</taxon>
        <taxon>Hypocreomycetidae</taxon>
        <taxon>Microascales</taxon>
        <taxon>Ceratocystidaceae</taxon>
        <taxon>Ceratocystis</taxon>
    </lineage>
</organism>